<comment type="caution">
    <text evidence="4">The sequence shown here is derived from an EMBL/GenBank/DDBJ whole genome shotgun (WGS) entry which is preliminary data.</text>
</comment>
<feature type="domain" description="Mga helix-turn-helix" evidence="3">
    <location>
        <begin position="82"/>
        <end position="160"/>
    </location>
</feature>
<evidence type="ECO:0000256" key="1">
    <source>
        <dbReference type="ARBA" id="ARBA00023015"/>
    </source>
</evidence>
<evidence type="ECO:0000259" key="3">
    <source>
        <dbReference type="Pfam" id="PF05043"/>
    </source>
</evidence>
<keyword evidence="2" id="KW-0804">Transcription</keyword>
<dbReference type="InterPro" id="IPR007737">
    <property type="entry name" value="Mga_HTH"/>
</dbReference>
<evidence type="ECO:0000313" key="5">
    <source>
        <dbReference type="Proteomes" id="UP000664601"/>
    </source>
</evidence>
<dbReference type="PANTHER" id="PTHR30185:SF18">
    <property type="entry name" value="TRANSCRIPTIONAL REGULATOR MTLR"/>
    <property type="match status" value="1"/>
</dbReference>
<sequence>MKHLLKTTIQRRLSIIGILRDFFDWQDPQLLADLLDCSTKTILSDVEAINHDWQDKIGIEYSRTKGIRLDDSLHNKIRPLAADIMEESESFQFLERVFFRPNEDADYWINELFISEATFYRMVRQIDDVMEKRGLRLERKPFRITAEDERWVRIFYVHLFLEKYGLSEWPFALKKERVVNFVRTSSQSFDILMNDRDTMEYSFLLSIIIIRCSQGLMLDEQKVNEPDDEVLTKLNELYDLAEETVADSDYVVTETWYQEVIHSLFYDYFIIDKQHTYDRVCTGIEGFLEQLVTTFKMPLEELNQKHITQKMLRIYRGFYVYPYTRAMLFNEAAFFSRSAQHYYPHFAKVVQQQLIALEKEMDFPWFSQFYFLVLRCLFTEWGQLAHYLDVLSPKVKIMIVSDSGRRHGEMLSELIQSRFYYRVEIRVYDESILELTPEKVDAFGAYDLVISNYSLKDYPYKNLQIVDDFLTEVDFSIVNSVIKQIR</sequence>
<evidence type="ECO:0000313" key="4">
    <source>
        <dbReference type="EMBL" id="MBO1305872.1"/>
    </source>
</evidence>
<protein>
    <submittedName>
        <fullName evidence="4">Helix-turn-helix domain-containing protein</fullName>
    </submittedName>
</protein>
<dbReference type="EMBL" id="JAFREM010000011">
    <property type="protein sequence ID" value="MBO1305872.1"/>
    <property type="molecule type" value="Genomic_DNA"/>
</dbReference>
<proteinExistence type="predicted"/>
<dbReference type="InterPro" id="IPR050661">
    <property type="entry name" value="BglG_antiterminators"/>
</dbReference>
<gene>
    <name evidence="4" type="ORF">JZO70_06860</name>
</gene>
<accession>A0ABS3L8C6</accession>
<keyword evidence="1" id="KW-0805">Transcription regulation</keyword>
<dbReference type="PANTHER" id="PTHR30185">
    <property type="entry name" value="CRYPTIC BETA-GLUCOSIDE BGL OPERON ANTITERMINATOR"/>
    <property type="match status" value="1"/>
</dbReference>
<dbReference type="Pfam" id="PF05043">
    <property type="entry name" value="Mga"/>
    <property type="match status" value="1"/>
</dbReference>
<organism evidence="4 5">
    <name type="scientific">Candidatus Enterococcus moelleringii</name>
    <dbReference type="NCBI Taxonomy" id="2815325"/>
    <lineage>
        <taxon>Bacteria</taxon>
        <taxon>Bacillati</taxon>
        <taxon>Bacillota</taxon>
        <taxon>Bacilli</taxon>
        <taxon>Lactobacillales</taxon>
        <taxon>Enterococcaceae</taxon>
        <taxon>Enterococcus</taxon>
    </lineage>
</organism>
<name>A0ABS3L8C6_9ENTE</name>
<dbReference type="RefSeq" id="WP_207672798.1">
    <property type="nucleotide sequence ID" value="NZ_JAFREM010000011.1"/>
</dbReference>
<evidence type="ECO:0000256" key="2">
    <source>
        <dbReference type="ARBA" id="ARBA00023163"/>
    </source>
</evidence>
<reference evidence="4 5" key="1">
    <citation type="submission" date="2021-03" db="EMBL/GenBank/DDBJ databases">
        <title>Enterococcal diversity collection.</title>
        <authorList>
            <person name="Gilmore M.S."/>
            <person name="Schwartzman J."/>
            <person name="Van Tyne D."/>
            <person name="Martin M."/>
            <person name="Earl A.M."/>
            <person name="Manson A.L."/>
            <person name="Straub T."/>
            <person name="Salamzade R."/>
            <person name="Saavedra J."/>
            <person name="Lebreton F."/>
            <person name="Prichula J."/>
            <person name="Schaufler K."/>
            <person name="Gaca A."/>
            <person name="Sgardioli B."/>
            <person name="Wagenaar J."/>
            <person name="Strong T."/>
        </authorList>
    </citation>
    <scope>NUCLEOTIDE SEQUENCE [LARGE SCALE GENOMIC DNA]</scope>
    <source>
        <strain evidence="4 5">669A</strain>
    </source>
</reference>
<keyword evidence="5" id="KW-1185">Reference proteome</keyword>
<dbReference type="Proteomes" id="UP000664601">
    <property type="component" value="Unassembled WGS sequence"/>
</dbReference>